<evidence type="ECO:0000259" key="2">
    <source>
        <dbReference type="Pfam" id="PF13439"/>
    </source>
</evidence>
<feature type="domain" description="Glycosyltransferase subfamily 4-like N-terminal" evidence="2">
    <location>
        <begin position="12"/>
        <end position="170"/>
    </location>
</feature>
<dbReference type="RefSeq" id="WP_155088360.1">
    <property type="nucleotide sequence ID" value="NZ_WJYA01000004.1"/>
</dbReference>
<dbReference type="InterPro" id="IPR028098">
    <property type="entry name" value="Glyco_trans_4-like_N"/>
</dbReference>
<keyword evidence="4" id="KW-1185">Reference proteome</keyword>
<evidence type="ECO:0000259" key="1">
    <source>
        <dbReference type="Pfam" id="PF00534"/>
    </source>
</evidence>
<dbReference type="GO" id="GO:0016757">
    <property type="term" value="F:glycosyltransferase activity"/>
    <property type="evidence" value="ECO:0007669"/>
    <property type="project" value="InterPro"/>
</dbReference>
<dbReference type="Pfam" id="PF13439">
    <property type="entry name" value="Glyco_transf_4"/>
    <property type="match status" value="1"/>
</dbReference>
<dbReference type="Pfam" id="PF00534">
    <property type="entry name" value="Glycos_transf_1"/>
    <property type="match status" value="1"/>
</dbReference>
<keyword evidence="3" id="KW-0808">Transferase</keyword>
<dbReference type="Proteomes" id="UP000447545">
    <property type="component" value="Unassembled WGS sequence"/>
</dbReference>
<dbReference type="CDD" id="cd03801">
    <property type="entry name" value="GT4_PimA-like"/>
    <property type="match status" value="1"/>
</dbReference>
<protein>
    <submittedName>
        <fullName evidence="3">Glycosyltransferase</fullName>
    </submittedName>
</protein>
<organism evidence="3 4">
    <name type="scientific">Winogradskyella ouciana</name>
    <dbReference type="NCBI Taxonomy" id="2608631"/>
    <lineage>
        <taxon>Bacteria</taxon>
        <taxon>Pseudomonadati</taxon>
        <taxon>Bacteroidota</taxon>
        <taxon>Flavobacteriia</taxon>
        <taxon>Flavobacteriales</taxon>
        <taxon>Flavobacteriaceae</taxon>
        <taxon>Winogradskyella</taxon>
    </lineage>
</organism>
<dbReference type="Gene3D" id="3.40.50.2000">
    <property type="entry name" value="Glycogen Phosphorylase B"/>
    <property type="match status" value="2"/>
</dbReference>
<proteinExistence type="predicted"/>
<feature type="domain" description="Glycosyl transferase family 1" evidence="1">
    <location>
        <begin position="182"/>
        <end position="340"/>
    </location>
</feature>
<dbReference type="PANTHER" id="PTHR12526">
    <property type="entry name" value="GLYCOSYLTRANSFERASE"/>
    <property type="match status" value="1"/>
</dbReference>
<dbReference type="SUPFAM" id="SSF53756">
    <property type="entry name" value="UDP-Glycosyltransferase/glycogen phosphorylase"/>
    <property type="match status" value="1"/>
</dbReference>
<dbReference type="InterPro" id="IPR001296">
    <property type="entry name" value="Glyco_trans_1"/>
</dbReference>
<sequence length="360" mass="41130">MKILHCINNPHIGGIERLVIELAIEQKSKGLDVSIMLDTTKGQYYDYLEKQGIPILISGLKGGYDINYTTYQNLKSDFGNFAIVHLHNFSLARCFATLMATSKVVYTMHGLSKGVRQENKVKMFFRESIKKWLLNKVDVLVANSKYTLDLAKQHYKIRSSNSMVILNGIKLPSDVKNKKINEEQLFSIGLVSRFTNRKKIDRLVIAFKKFLEKGGKGKLTLVGDGDTFNQIKDLAISLKLEESVEMVGYQSDVQNYYNMFDVCVFPSQAEPFGLVAVEAYLHGIPVIAFEDSGGLREVVAPLEPENIVKNLEELAERLLFCSINPRYIMDNKRQRIEYAQKNFSVQRMEREYHTVYKSLV</sequence>
<dbReference type="AlphaFoldDB" id="A0A7K1GBN7"/>
<dbReference type="EMBL" id="WJYA01000004">
    <property type="protein sequence ID" value="MTE26541.1"/>
    <property type="molecule type" value="Genomic_DNA"/>
</dbReference>
<accession>A0A7K1GBN7</accession>
<comment type="caution">
    <text evidence="3">The sequence shown here is derived from an EMBL/GenBank/DDBJ whole genome shotgun (WGS) entry which is preliminary data.</text>
</comment>
<name>A0A7K1GBN7_9FLAO</name>
<gene>
    <name evidence="3" type="ORF">F1003_06305</name>
</gene>
<evidence type="ECO:0000313" key="3">
    <source>
        <dbReference type="EMBL" id="MTE26541.1"/>
    </source>
</evidence>
<evidence type="ECO:0000313" key="4">
    <source>
        <dbReference type="Proteomes" id="UP000447545"/>
    </source>
</evidence>
<reference evidence="3 4" key="1">
    <citation type="submission" date="2019-11" db="EMBL/GenBank/DDBJ databases">
        <title>Winogradskyella ouciana sp. nov., isolated from the hadal seawater of the Mariana Trench.</title>
        <authorList>
            <person name="Liu R."/>
        </authorList>
    </citation>
    <scope>NUCLEOTIDE SEQUENCE [LARGE SCALE GENOMIC DNA]</scope>
    <source>
        <strain evidence="3 4">ZXX205</strain>
    </source>
</reference>